<dbReference type="InterPro" id="IPR011009">
    <property type="entry name" value="Kinase-like_dom_sf"/>
</dbReference>
<sequence>MTVFEEVCDDGYMIPTSFDVQKDVLSQPFVVQKELLIQINQIKGVSFLDALVSGRQQRAEDGQLVILAAGNKYRNLQVKLNGSHNVGLNMVALAAQRHVVPFVVLAGIHKVIIYLRVQLFGEFSTGLADGCFADVFRMCGNASVSCLCRTGQLDRRSLTTSIGNEKRDNPLLHPKAASPELSLIGIPGVDMGGVANDVLLLIVANVHCPMYITVSLDVFGGLQYYWCVPEGLHLADEVLSIPSEFILRNVMICDIGELLWLQLNVMIMKLDCGYFSVLMMLAIDVMGTHGYAAPDYIETGHLIAKSDVWSFGIVLYEILTGRRSLERNRPKEDQKLLDWVRRYPIDSKKFGIILDPRLEAKILTAERKIAKLADTCLLRNAKDPPKQEFREN</sequence>
<feature type="domain" description="Protein kinase" evidence="1">
    <location>
        <begin position="37"/>
        <end position="392"/>
    </location>
</feature>
<keyword evidence="2" id="KW-0418">Kinase</keyword>
<protein>
    <submittedName>
        <fullName evidence="2">Protein kinase superfamily protein</fullName>
    </submittedName>
</protein>
<gene>
    <name evidence="2" type="ORF">CTI12_AA455500</name>
</gene>
<evidence type="ECO:0000313" key="3">
    <source>
        <dbReference type="Proteomes" id="UP000245207"/>
    </source>
</evidence>
<keyword evidence="3" id="KW-1185">Reference proteome</keyword>
<dbReference type="PROSITE" id="PS50011">
    <property type="entry name" value="PROTEIN_KINASE_DOM"/>
    <property type="match status" value="1"/>
</dbReference>
<dbReference type="PANTHER" id="PTHR45621">
    <property type="entry name" value="OS01G0588500 PROTEIN-RELATED"/>
    <property type="match status" value="1"/>
</dbReference>
<name>A0A2U1LTE3_ARTAN</name>
<dbReference type="Gene3D" id="1.10.510.10">
    <property type="entry name" value="Transferase(Phosphotransferase) domain 1"/>
    <property type="match status" value="1"/>
</dbReference>
<dbReference type="OrthoDB" id="4062651at2759"/>
<dbReference type="Pfam" id="PF00069">
    <property type="entry name" value="Pkinase"/>
    <property type="match status" value="1"/>
</dbReference>
<keyword evidence="2" id="KW-0808">Transferase</keyword>
<dbReference type="InterPro" id="IPR000719">
    <property type="entry name" value="Prot_kinase_dom"/>
</dbReference>
<comment type="caution">
    <text evidence="2">The sequence shown here is derived from an EMBL/GenBank/DDBJ whole genome shotgun (WGS) entry which is preliminary data.</text>
</comment>
<reference evidence="2 3" key="1">
    <citation type="journal article" date="2018" name="Mol. Plant">
        <title>The genome of Artemisia annua provides insight into the evolution of Asteraceae family and artemisinin biosynthesis.</title>
        <authorList>
            <person name="Shen Q."/>
            <person name="Zhang L."/>
            <person name="Liao Z."/>
            <person name="Wang S."/>
            <person name="Yan T."/>
            <person name="Shi P."/>
            <person name="Liu M."/>
            <person name="Fu X."/>
            <person name="Pan Q."/>
            <person name="Wang Y."/>
            <person name="Lv Z."/>
            <person name="Lu X."/>
            <person name="Zhang F."/>
            <person name="Jiang W."/>
            <person name="Ma Y."/>
            <person name="Chen M."/>
            <person name="Hao X."/>
            <person name="Li L."/>
            <person name="Tang Y."/>
            <person name="Lv G."/>
            <person name="Zhou Y."/>
            <person name="Sun X."/>
            <person name="Brodelius P.E."/>
            <person name="Rose J.K.C."/>
            <person name="Tang K."/>
        </authorList>
    </citation>
    <scope>NUCLEOTIDE SEQUENCE [LARGE SCALE GENOMIC DNA]</scope>
    <source>
        <strain evidence="3">cv. Huhao1</strain>
        <tissue evidence="2">Leaf</tissue>
    </source>
</reference>
<dbReference type="Proteomes" id="UP000245207">
    <property type="component" value="Unassembled WGS sequence"/>
</dbReference>
<organism evidence="2 3">
    <name type="scientific">Artemisia annua</name>
    <name type="common">Sweet wormwood</name>
    <dbReference type="NCBI Taxonomy" id="35608"/>
    <lineage>
        <taxon>Eukaryota</taxon>
        <taxon>Viridiplantae</taxon>
        <taxon>Streptophyta</taxon>
        <taxon>Embryophyta</taxon>
        <taxon>Tracheophyta</taxon>
        <taxon>Spermatophyta</taxon>
        <taxon>Magnoliopsida</taxon>
        <taxon>eudicotyledons</taxon>
        <taxon>Gunneridae</taxon>
        <taxon>Pentapetalae</taxon>
        <taxon>asterids</taxon>
        <taxon>campanulids</taxon>
        <taxon>Asterales</taxon>
        <taxon>Asteraceae</taxon>
        <taxon>Asteroideae</taxon>
        <taxon>Anthemideae</taxon>
        <taxon>Artemisiinae</taxon>
        <taxon>Artemisia</taxon>
    </lineage>
</organism>
<evidence type="ECO:0000259" key="1">
    <source>
        <dbReference type="PROSITE" id="PS50011"/>
    </source>
</evidence>
<dbReference type="STRING" id="35608.A0A2U1LTE3"/>
<dbReference type="EMBL" id="PKPP01007847">
    <property type="protein sequence ID" value="PWA52269.1"/>
    <property type="molecule type" value="Genomic_DNA"/>
</dbReference>
<evidence type="ECO:0000313" key="2">
    <source>
        <dbReference type="EMBL" id="PWA52269.1"/>
    </source>
</evidence>
<dbReference type="AlphaFoldDB" id="A0A2U1LTE3"/>
<dbReference type="GO" id="GO:0005524">
    <property type="term" value="F:ATP binding"/>
    <property type="evidence" value="ECO:0007669"/>
    <property type="project" value="InterPro"/>
</dbReference>
<dbReference type="SUPFAM" id="SSF56112">
    <property type="entry name" value="Protein kinase-like (PK-like)"/>
    <property type="match status" value="1"/>
</dbReference>
<dbReference type="InterPro" id="IPR050823">
    <property type="entry name" value="Plant_Ser_Thr_Prot_Kinase"/>
</dbReference>
<accession>A0A2U1LTE3</accession>
<proteinExistence type="predicted"/>
<dbReference type="GO" id="GO:0004672">
    <property type="term" value="F:protein kinase activity"/>
    <property type="evidence" value="ECO:0007669"/>
    <property type="project" value="InterPro"/>
</dbReference>